<reference evidence="1 2" key="1">
    <citation type="journal article" date="2023" name="Nucleic Acids Res.">
        <title>The hologenome of Daphnia magna reveals possible DNA methylation and microbiome-mediated evolution of the host genome.</title>
        <authorList>
            <person name="Chaturvedi A."/>
            <person name="Li X."/>
            <person name="Dhandapani V."/>
            <person name="Marshall H."/>
            <person name="Kissane S."/>
            <person name="Cuenca-Cambronero M."/>
            <person name="Asole G."/>
            <person name="Calvet F."/>
            <person name="Ruiz-Romero M."/>
            <person name="Marangio P."/>
            <person name="Guigo R."/>
            <person name="Rago D."/>
            <person name="Mirbahai L."/>
            <person name="Eastwood N."/>
            <person name="Colbourne J.K."/>
            <person name="Zhou J."/>
            <person name="Mallon E."/>
            <person name="Orsini L."/>
        </authorList>
    </citation>
    <scope>NUCLEOTIDE SEQUENCE [LARGE SCALE GENOMIC DNA]</scope>
    <source>
        <strain evidence="1">LRV0_1</strain>
    </source>
</reference>
<gene>
    <name evidence="1" type="ORF">OUZ56_022110</name>
</gene>
<name>A0ABR0AVJ2_9CRUS</name>
<proteinExistence type="predicted"/>
<dbReference type="EMBL" id="JAOYFB010000039">
    <property type="protein sequence ID" value="KAK4029100.1"/>
    <property type="molecule type" value="Genomic_DNA"/>
</dbReference>
<dbReference type="Proteomes" id="UP001234178">
    <property type="component" value="Unassembled WGS sequence"/>
</dbReference>
<evidence type="ECO:0000313" key="2">
    <source>
        <dbReference type="Proteomes" id="UP001234178"/>
    </source>
</evidence>
<protein>
    <submittedName>
        <fullName evidence="1">Uncharacterized protein</fullName>
    </submittedName>
</protein>
<accession>A0ABR0AVJ2</accession>
<comment type="caution">
    <text evidence="1">The sequence shown here is derived from an EMBL/GenBank/DDBJ whole genome shotgun (WGS) entry which is preliminary data.</text>
</comment>
<keyword evidence="2" id="KW-1185">Reference proteome</keyword>
<sequence length="81" mass="9468">MRHILFRMSGKFTTCWNYIYGAKREKESRYGKMAMDDGGANVTPNLHLKTNQAMLRVLPFHVVIIDIYMAKIIYRTIASNR</sequence>
<organism evidence="1 2">
    <name type="scientific">Daphnia magna</name>
    <dbReference type="NCBI Taxonomy" id="35525"/>
    <lineage>
        <taxon>Eukaryota</taxon>
        <taxon>Metazoa</taxon>
        <taxon>Ecdysozoa</taxon>
        <taxon>Arthropoda</taxon>
        <taxon>Crustacea</taxon>
        <taxon>Branchiopoda</taxon>
        <taxon>Diplostraca</taxon>
        <taxon>Cladocera</taxon>
        <taxon>Anomopoda</taxon>
        <taxon>Daphniidae</taxon>
        <taxon>Daphnia</taxon>
    </lineage>
</organism>
<evidence type="ECO:0000313" key="1">
    <source>
        <dbReference type="EMBL" id="KAK4029100.1"/>
    </source>
</evidence>